<dbReference type="PANTHER" id="PTHR30629">
    <property type="entry name" value="PROPHAGE INTEGRASE"/>
    <property type="match status" value="1"/>
</dbReference>
<keyword evidence="7" id="KW-1185">Reference proteome</keyword>
<name>A0ABQ6J0G4_9GAMM</name>
<dbReference type="InterPro" id="IPR044068">
    <property type="entry name" value="CB"/>
</dbReference>
<dbReference type="PROSITE" id="PS51900">
    <property type="entry name" value="CB"/>
    <property type="match status" value="1"/>
</dbReference>
<gene>
    <name evidence="6" type="ORF">GCM10025855_11300</name>
</gene>
<protein>
    <recommendedName>
        <fullName evidence="5">Core-binding (CB) domain-containing protein</fullName>
    </recommendedName>
</protein>
<comment type="caution">
    <text evidence="6">The sequence shown here is derived from an EMBL/GenBank/DDBJ whole genome shotgun (WGS) entry which is preliminary data.</text>
</comment>
<evidence type="ECO:0000256" key="1">
    <source>
        <dbReference type="ARBA" id="ARBA00008857"/>
    </source>
</evidence>
<evidence type="ECO:0000313" key="6">
    <source>
        <dbReference type="EMBL" id="GMA81597.1"/>
    </source>
</evidence>
<keyword evidence="2" id="KW-0229">DNA integration</keyword>
<keyword evidence="3 4" id="KW-0238">DNA-binding</keyword>
<comment type="similarity">
    <text evidence="1">Belongs to the 'phage' integrase family.</text>
</comment>
<dbReference type="EMBL" id="BSUY01000001">
    <property type="protein sequence ID" value="GMA81597.1"/>
    <property type="molecule type" value="Genomic_DNA"/>
</dbReference>
<feature type="domain" description="Core-binding (CB)" evidence="5">
    <location>
        <begin position="1"/>
        <end position="80"/>
    </location>
</feature>
<evidence type="ECO:0000256" key="2">
    <source>
        <dbReference type="ARBA" id="ARBA00022908"/>
    </source>
</evidence>
<dbReference type="Gene3D" id="1.10.150.130">
    <property type="match status" value="1"/>
</dbReference>
<dbReference type="PANTHER" id="PTHR30629:SF2">
    <property type="entry name" value="PROPHAGE INTEGRASE INTS-RELATED"/>
    <property type="match status" value="1"/>
</dbReference>
<evidence type="ECO:0000256" key="4">
    <source>
        <dbReference type="PROSITE-ProRule" id="PRU01248"/>
    </source>
</evidence>
<dbReference type="InterPro" id="IPR050808">
    <property type="entry name" value="Phage_Integrase"/>
</dbReference>
<reference evidence="7" key="1">
    <citation type="journal article" date="2019" name="Int. J. Syst. Evol. Microbiol.">
        <title>The Global Catalogue of Microorganisms (GCM) 10K type strain sequencing project: providing services to taxonomists for standard genome sequencing and annotation.</title>
        <authorList>
            <consortium name="The Broad Institute Genomics Platform"/>
            <consortium name="The Broad Institute Genome Sequencing Center for Infectious Disease"/>
            <person name="Wu L."/>
            <person name="Ma J."/>
        </authorList>
    </citation>
    <scope>NUCLEOTIDE SEQUENCE [LARGE SCALE GENOMIC DNA]</scope>
    <source>
        <strain evidence="7">NBRC 102030</strain>
    </source>
</reference>
<proteinExistence type="inferred from homology"/>
<organism evidence="6 7">
    <name type="scientific">Shewanella glacialipiscicola</name>
    <dbReference type="NCBI Taxonomy" id="614069"/>
    <lineage>
        <taxon>Bacteria</taxon>
        <taxon>Pseudomonadati</taxon>
        <taxon>Pseudomonadota</taxon>
        <taxon>Gammaproteobacteria</taxon>
        <taxon>Alteromonadales</taxon>
        <taxon>Shewanellaceae</taxon>
        <taxon>Shewanella</taxon>
    </lineage>
</organism>
<evidence type="ECO:0000259" key="5">
    <source>
        <dbReference type="PROSITE" id="PS51900"/>
    </source>
</evidence>
<accession>A0ABQ6J0G4</accession>
<dbReference type="InterPro" id="IPR010998">
    <property type="entry name" value="Integrase_recombinase_N"/>
</dbReference>
<dbReference type="Proteomes" id="UP001157046">
    <property type="component" value="Unassembled WGS sequence"/>
</dbReference>
<evidence type="ECO:0000256" key="3">
    <source>
        <dbReference type="ARBA" id="ARBA00023125"/>
    </source>
</evidence>
<dbReference type="InterPro" id="IPR011010">
    <property type="entry name" value="DNA_brk_join_enz"/>
</dbReference>
<sequence length="168" mass="19650">MIDECIDLFLERHVSTLREGTEYLYKYTLNKHARGVLKEPVEDMTIQDWYAYFDSISAKYTPITARDMLRRVKACIRFSIKRGLILHCQIIHIYPRDVGANSVTGERVPSIDELKVIWNEIDKSRCYPTTGNVIKLCMLTGARMSEVRLMEKKDLDLEKNLDCTQREK</sequence>
<dbReference type="SUPFAM" id="SSF56349">
    <property type="entry name" value="DNA breaking-rejoining enzymes"/>
    <property type="match status" value="1"/>
</dbReference>
<evidence type="ECO:0000313" key="7">
    <source>
        <dbReference type="Proteomes" id="UP001157046"/>
    </source>
</evidence>